<proteinExistence type="predicted"/>
<reference evidence="2 3" key="1">
    <citation type="submission" date="2019-09" db="EMBL/GenBank/DDBJ databases">
        <title>Parvibaculum sedimenti sp. nov., isolated from sediment.</title>
        <authorList>
            <person name="Wang Y."/>
        </authorList>
    </citation>
    <scope>NUCLEOTIDE SEQUENCE [LARGE SCALE GENOMIC DNA]</scope>
    <source>
        <strain evidence="2 3">HXT-9</strain>
    </source>
</reference>
<dbReference type="RefSeq" id="WP_152215844.1">
    <property type="nucleotide sequence ID" value="NZ_JBAQYD010000377.1"/>
</dbReference>
<protein>
    <recommendedName>
        <fullName evidence="4">Spy/CpxP family protein refolding chaperone</fullName>
    </recommendedName>
</protein>
<evidence type="ECO:0000256" key="1">
    <source>
        <dbReference type="SAM" id="SignalP"/>
    </source>
</evidence>
<sequence length="201" mass="20933">MNLRTCALIGLLALSGTSVAMAQEAPAPQPGSGSTMMGQGWGGGMRGGGWGQGMMGYGGGRGYGQGMMGGGWGAGMMGGGCGMMGYGAAGGDFDTYVEGRIAFLKAELKITKEQEAVWQEYADALTTNAQVMASMHKQMAEAFQKGDNSPMQFFDLHINAMKSRLAALEALKPATEALYKALSADQRKKADDVLPMMGGCM</sequence>
<comment type="caution">
    <text evidence="2">The sequence shown here is derived from an EMBL/GenBank/DDBJ whole genome shotgun (WGS) entry which is preliminary data.</text>
</comment>
<keyword evidence="1" id="KW-0732">Signal</keyword>
<keyword evidence="3" id="KW-1185">Reference proteome</keyword>
<accession>A0A6N6VLX7</accession>
<dbReference type="AlphaFoldDB" id="A0A6N6VLX7"/>
<feature type="signal peptide" evidence="1">
    <location>
        <begin position="1"/>
        <end position="22"/>
    </location>
</feature>
<organism evidence="2 3">
    <name type="scientific">Parvibaculum sedimenti</name>
    <dbReference type="NCBI Taxonomy" id="2608632"/>
    <lineage>
        <taxon>Bacteria</taxon>
        <taxon>Pseudomonadati</taxon>
        <taxon>Pseudomonadota</taxon>
        <taxon>Alphaproteobacteria</taxon>
        <taxon>Hyphomicrobiales</taxon>
        <taxon>Parvibaculaceae</taxon>
        <taxon>Parvibaculum</taxon>
    </lineage>
</organism>
<name>A0A6N6VLX7_9HYPH</name>
<dbReference type="GO" id="GO:0042597">
    <property type="term" value="C:periplasmic space"/>
    <property type="evidence" value="ECO:0007669"/>
    <property type="project" value="InterPro"/>
</dbReference>
<gene>
    <name evidence="2" type="ORF">F2P47_08095</name>
</gene>
<evidence type="ECO:0008006" key="4">
    <source>
        <dbReference type="Google" id="ProtNLM"/>
    </source>
</evidence>
<feature type="chain" id="PRO_5026818147" description="Spy/CpxP family protein refolding chaperone" evidence="1">
    <location>
        <begin position="23"/>
        <end position="201"/>
    </location>
</feature>
<evidence type="ECO:0000313" key="2">
    <source>
        <dbReference type="EMBL" id="KAB7740480.1"/>
    </source>
</evidence>
<dbReference type="Proteomes" id="UP000468901">
    <property type="component" value="Unassembled WGS sequence"/>
</dbReference>
<evidence type="ECO:0000313" key="3">
    <source>
        <dbReference type="Proteomes" id="UP000468901"/>
    </source>
</evidence>
<dbReference type="InterPro" id="IPR012899">
    <property type="entry name" value="LTXXQ"/>
</dbReference>
<dbReference type="Pfam" id="PF07813">
    <property type="entry name" value="LTXXQ"/>
    <property type="match status" value="1"/>
</dbReference>
<dbReference type="EMBL" id="WESC01000006">
    <property type="protein sequence ID" value="KAB7740480.1"/>
    <property type="molecule type" value="Genomic_DNA"/>
</dbReference>